<evidence type="ECO:0000256" key="3">
    <source>
        <dbReference type="SAM" id="Phobius"/>
    </source>
</evidence>
<gene>
    <name evidence="5" type="ORF">ABFY20_18060</name>
</gene>
<dbReference type="EMBL" id="CP162511">
    <property type="protein sequence ID" value="XDI05200.1"/>
    <property type="molecule type" value="Genomic_DNA"/>
</dbReference>
<evidence type="ECO:0000256" key="2">
    <source>
        <dbReference type="SAM" id="MobiDB-lite"/>
    </source>
</evidence>
<accession>A0AB39BFC3</accession>
<dbReference type="Pfam" id="PF03816">
    <property type="entry name" value="LytR_cpsA_psr"/>
    <property type="match status" value="1"/>
</dbReference>
<feature type="domain" description="Cell envelope-related transcriptional attenuator" evidence="4">
    <location>
        <begin position="145"/>
        <end position="294"/>
    </location>
</feature>
<proteinExistence type="inferred from homology"/>
<feature type="transmembrane region" description="Helical" evidence="3">
    <location>
        <begin position="54"/>
        <end position="81"/>
    </location>
</feature>
<feature type="compositionally biased region" description="Low complexity" evidence="2">
    <location>
        <begin position="399"/>
        <end position="424"/>
    </location>
</feature>
<dbReference type="RefSeq" id="WP_368497584.1">
    <property type="nucleotide sequence ID" value="NZ_CP162511.1"/>
</dbReference>
<sequence>MRAPHPHSTTRPCDNRRRGGAQHPYPLEGGTTISRTTRPTPLARHGRLTSPHPFRAVAGVVAVSLAVVAVSGVSLGAYAAWDVAASITTVTLASDDEAAAVVAAGGEAPPEISAIDGGVNLLLVGSDSRTNQGDAYGEDEGGELNDVTMLLHISEDHSNATVVSFPRDLIVDIPECPEGGGYTAPINESLSQGGLACTVLTVEALSGLSIPFAAEIQFNGVIEMSNALGGVPVCVSEVIDDPFTGVYLEPGTHPLMGADALGFLRTRHGVGDGSDIGRISSQQVFLSSLVRTVKSDSTLTDFGKLYGLAKAAASNMILSQRLASPDTMVSIALSLKDMDLSKVTFVAYPNYYADWVPEGKVAPDTEAAGILFAAIQADQPVAVAAPGGLASVIDPNAPVTAEPAAPTDAAADPAAPVDGGDPTAPVDPGAPADGTTASGVTVLPDSVKGQTAADYTCSVGNP</sequence>
<organism evidence="5">
    <name type="scientific">Herbiconiux sp. A18JL235</name>
    <dbReference type="NCBI Taxonomy" id="3152363"/>
    <lineage>
        <taxon>Bacteria</taxon>
        <taxon>Bacillati</taxon>
        <taxon>Actinomycetota</taxon>
        <taxon>Actinomycetes</taxon>
        <taxon>Micrococcales</taxon>
        <taxon>Microbacteriaceae</taxon>
        <taxon>Herbiconiux</taxon>
    </lineage>
</organism>
<evidence type="ECO:0000313" key="5">
    <source>
        <dbReference type="EMBL" id="XDI05200.1"/>
    </source>
</evidence>
<protein>
    <submittedName>
        <fullName evidence="5">LCP family protein</fullName>
    </submittedName>
</protein>
<evidence type="ECO:0000259" key="4">
    <source>
        <dbReference type="Pfam" id="PF03816"/>
    </source>
</evidence>
<dbReference type="NCBIfam" id="TIGR00350">
    <property type="entry name" value="lytR_cpsA_psr"/>
    <property type="match status" value="1"/>
</dbReference>
<dbReference type="Gene3D" id="3.40.630.190">
    <property type="entry name" value="LCP protein"/>
    <property type="match status" value="1"/>
</dbReference>
<keyword evidence="3" id="KW-0472">Membrane</keyword>
<feature type="region of interest" description="Disordered" evidence="2">
    <location>
        <begin position="399"/>
        <end position="445"/>
    </location>
</feature>
<feature type="region of interest" description="Disordered" evidence="2">
    <location>
        <begin position="1"/>
        <end position="39"/>
    </location>
</feature>
<comment type="similarity">
    <text evidence="1">Belongs to the LytR/CpsA/Psr (LCP) family.</text>
</comment>
<keyword evidence="3" id="KW-1133">Transmembrane helix</keyword>
<evidence type="ECO:0000256" key="1">
    <source>
        <dbReference type="ARBA" id="ARBA00006068"/>
    </source>
</evidence>
<dbReference type="InterPro" id="IPR004474">
    <property type="entry name" value="LytR_CpsA_psr"/>
</dbReference>
<name>A0AB39BFC3_9MICO</name>
<keyword evidence="3" id="KW-0812">Transmembrane</keyword>
<dbReference type="PANTHER" id="PTHR33392">
    <property type="entry name" value="POLYISOPRENYL-TEICHOIC ACID--PEPTIDOGLYCAN TEICHOIC ACID TRANSFERASE TAGU"/>
    <property type="match status" value="1"/>
</dbReference>
<reference evidence="5" key="1">
    <citation type="submission" date="2024-05" db="EMBL/GenBank/DDBJ databases">
        <title>Herbiconiux sp. A18JL235.</title>
        <authorList>
            <person name="Zhang G."/>
        </authorList>
    </citation>
    <scope>NUCLEOTIDE SEQUENCE</scope>
    <source>
        <strain evidence="5">A18JL235</strain>
    </source>
</reference>
<dbReference type="PANTHER" id="PTHR33392:SF6">
    <property type="entry name" value="POLYISOPRENYL-TEICHOIC ACID--PEPTIDOGLYCAN TEICHOIC ACID TRANSFERASE TAGU"/>
    <property type="match status" value="1"/>
</dbReference>
<dbReference type="InterPro" id="IPR050922">
    <property type="entry name" value="LytR/CpsA/Psr_CW_biosynth"/>
</dbReference>
<dbReference type="AlphaFoldDB" id="A0AB39BFC3"/>